<accession>A0A7H0LF03</accession>
<evidence type="ECO:0000259" key="2">
    <source>
        <dbReference type="Pfam" id="PF08327"/>
    </source>
</evidence>
<dbReference type="Proteomes" id="UP000516148">
    <property type="component" value="Chromosome"/>
</dbReference>
<dbReference type="RefSeq" id="WP_187760585.1">
    <property type="nucleotide sequence ID" value="NZ_CP061038.1"/>
</dbReference>
<proteinExistence type="inferred from homology"/>
<dbReference type="InterPro" id="IPR023393">
    <property type="entry name" value="START-like_dom_sf"/>
</dbReference>
<dbReference type="Pfam" id="PF08327">
    <property type="entry name" value="AHSA1"/>
    <property type="match status" value="1"/>
</dbReference>
<reference evidence="3 4" key="1">
    <citation type="submission" date="2020-09" db="EMBL/GenBank/DDBJ databases">
        <title>Sphingomonas sp., a new species isolated from pork steak.</title>
        <authorList>
            <person name="Heidler von Heilborn D."/>
        </authorList>
    </citation>
    <scope>NUCLEOTIDE SEQUENCE [LARGE SCALE GENOMIC DNA]</scope>
    <source>
        <strain evidence="4">S8-3T</strain>
    </source>
</reference>
<dbReference type="Gene3D" id="3.30.530.20">
    <property type="match status" value="1"/>
</dbReference>
<dbReference type="InterPro" id="IPR013538">
    <property type="entry name" value="ASHA1/2-like_C"/>
</dbReference>
<evidence type="ECO:0000256" key="1">
    <source>
        <dbReference type="ARBA" id="ARBA00006817"/>
    </source>
</evidence>
<dbReference type="SUPFAM" id="SSF55961">
    <property type="entry name" value="Bet v1-like"/>
    <property type="match status" value="1"/>
</dbReference>
<sequence length="161" mass="18210">MTTYNRINENRDERRVTVARVYDATADLLFEAHTTPEHYLNWYGPRDWPATRVEMDFRVGGDILFALTGPDGIEGTPFGGTYLEIEPNRKIVYTNGFLNSDQDKMIVTILFDELHGKTTVTVITDFTSEAMWLEHVDGGIATGMASIADRLADYVEVLLSR</sequence>
<gene>
    <name evidence="3" type="ORF">H3Z74_16000</name>
</gene>
<evidence type="ECO:0000313" key="3">
    <source>
        <dbReference type="EMBL" id="QNQ08256.1"/>
    </source>
</evidence>
<comment type="similarity">
    <text evidence="1">Belongs to the AHA1 family.</text>
</comment>
<organism evidence="3 4">
    <name type="scientific">Sphingomonas alpina</name>
    <dbReference type="NCBI Taxonomy" id="653931"/>
    <lineage>
        <taxon>Bacteria</taxon>
        <taxon>Pseudomonadati</taxon>
        <taxon>Pseudomonadota</taxon>
        <taxon>Alphaproteobacteria</taxon>
        <taxon>Sphingomonadales</taxon>
        <taxon>Sphingomonadaceae</taxon>
        <taxon>Sphingomonas</taxon>
    </lineage>
</organism>
<protein>
    <submittedName>
        <fullName evidence="3">SRPBCC domain-containing protein</fullName>
    </submittedName>
</protein>
<keyword evidence="4" id="KW-1185">Reference proteome</keyword>
<name>A0A7H0LF03_9SPHN</name>
<dbReference type="KEGG" id="spap:H3Z74_16000"/>
<evidence type="ECO:0000313" key="4">
    <source>
        <dbReference type="Proteomes" id="UP000516148"/>
    </source>
</evidence>
<dbReference type="AlphaFoldDB" id="A0A7H0LF03"/>
<dbReference type="EMBL" id="CP061038">
    <property type="protein sequence ID" value="QNQ08256.1"/>
    <property type="molecule type" value="Genomic_DNA"/>
</dbReference>
<feature type="domain" description="Activator of Hsp90 ATPase homologue 1/2-like C-terminal" evidence="2">
    <location>
        <begin position="23"/>
        <end position="156"/>
    </location>
</feature>